<evidence type="ECO:0000313" key="5">
    <source>
        <dbReference type="Proteomes" id="UP000183376"/>
    </source>
</evidence>
<dbReference type="PANTHER" id="PTHR22953">
    <property type="entry name" value="ACID PHOSPHATASE RELATED"/>
    <property type="match status" value="1"/>
</dbReference>
<dbReference type="PANTHER" id="PTHR22953:SF153">
    <property type="entry name" value="PURPLE ACID PHOSPHATASE"/>
    <property type="match status" value="1"/>
</dbReference>
<organism evidence="4 5">
    <name type="scientific">Allokutzneria albata</name>
    <name type="common">Kibdelosporangium albatum</name>
    <dbReference type="NCBI Taxonomy" id="211114"/>
    <lineage>
        <taxon>Bacteria</taxon>
        <taxon>Bacillati</taxon>
        <taxon>Actinomycetota</taxon>
        <taxon>Actinomycetes</taxon>
        <taxon>Pseudonocardiales</taxon>
        <taxon>Pseudonocardiaceae</taxon>
        <taxon>Allokutzneria</taxon>
    </lineage>
</organism>
<dbReference type="InterPro" id="IPR029052">
    <property type="entry name" value="Metallo-depent_PP-like"/>
</dbReference>
<keyword evidence="1 2" id="KW-0732">Signal</keyword>
<feature type="signal peptide" evidence="2">
    <location>
        <begin position="1"/>
        <end position="25"/>
    </location>
</feature>
<dbReference type="RefSeq" id="WP_052407707.1">
    <property type="nucleotide sequence ID" value="NZ_JOEF01000019.1"/>
</dbReference>
<protein>
    <submittedName>
        <fullName evidence="4">Calcineurin-like phosphoesterase</fullName>
    </submittedName>
</protein>
<dbReference type="SUPFAM" id="SSF56300">
    <property type="entry name" value="Metallo-dependent phosphatases"/>
    <property type="match status" value="1"/>
</dbReference>
<sequence>MNPSRVLPVLLALTLVGASASPARTAESAPAETVIAVAGDIADTCLASSSSCVHPKTAKLVTDMNPVAVLTAGDNQYQSGTIAQYRKYYDTTWGKFKAITKPSPGNHEYNDKARGYKEYFGAVATPQGKTYYSHDIGNWHFVALDSNLPTGETSEQGRWLVDDLKRTTKGCIAAYWHHPFVSGASHGDQKVAEPLWRMLYAAGADVVFVGHDHSYERFKPLNPSRQVDEAKGIRSVVIGSGGASLYPVKPRPSTEKAYSKHGVMKLRITDTTYAWDHLGLDGKVLDSAGPYTCH</sequence>
<feature type="chain" id="PRO_5039595970" evidence="2">
    <location>
        <begin position="26"/>
        <end position="294"/>
    </location>
</feature>
<evidence type="ECO:0000256" key="2">
    <source>
        <dbReference type="SAM" id="SignalP"/>
    </source>
</evidence>
<dbReference type="Gene3D" id="3.60.21.10">
    <property type="match status" value="1"/>
</dbReference>
<reference evidence="4 5" key="1">
    <citation type="submission" date="2016-10" db="EMBL/GenBank/DDBJ databases">
        <authorList>
            <person name="de Groot N.N."/>
        </authorList>
    </citation>
    <scope>NUCLEOTIDE SEQUENCE [LARGE SCALE GENOMIC DNA]</scope>
    <source>
        <strain evidence="4 5">DSM 44149</strain>
    </source>
</reference>
<dbReference type="InterPro" id="IPR039331">
    <property type="entry name" value="PAPs-like"/>
</dbReference>
<proteinExistence type="predicted"/>
<evidence type="ECO:0000259" key="3">
    <source>
        <dbReference type="Pfam" id="PF00149"/>
    </source>
</evidence>
<dbReference type="EMBL" id="LT629701">
    <property type="protein sequence ID" value="SDM77201.1"/>
    <property type="molecule type" value="Genomic_DNA"/>
</dbReference>
<gene>
    <name evidence="4" type="ORF">SAMN04489726_3299</name>
</gene>
<name>A0A1G9VZ27_ALLAB</name>
<dbReference type="eggNOG" id="COG1409">
    <property type="taxonomic scope" value="Bacteria"/>
</dbReference>
<dbReference type="STRING" id="211114.SAMN04489726_3299"/>
<dbReference type="Pfam" id="PF00149">
    <property type="entry name" value="Metallophos"/>
    <property type="match status" value="1"/>
</dbReference>
<dbReference type="InterPro" id="IPR004843">
    <property type="entry name" value="Calcineurin-like_PHP"/>
</dbReference>
<dbReference type="Proteomes" id="UP000183376">
    <property type="component" value="Chromosome I"/>
</dbReference>
<accession>A0A1G9VZ27</accession>
<dbReference type="GO" id="GO:0003993">
    <property type="term" value="F:acid phosphatase activity"/>
    <property type="evidence" value="ECO:0007669"/>
    <property type="project" value="InterPro"/>
</dbReference>
<evidence type="ECO:0000256" key="1">
    <source>
        <dbReference type="ARBA" id="ARBA00022729"/>
    </source>
</evidence>
<dbReference type="AlphaFoldDB" id="A0A1G9VZ27"/>
<feature type="domain" description="Calcineurin-like phosphoesterase" evidence="3">
    <location>
        <begin position="35"/>
        <end position="215"/>
    </location>
</feature>
<evidence type="ECO:0000313" key="4">
    <source>
        <dbReference type="EMBL" id="SDM77201.1"/>
    </source>
</evidence>
<keyword evidence="5" id="KW-1185">Reference proteome</keyword>